<dbReference type="Proteomes" id="UP000799766">
    <property type="component" value="Unassembled WGS sequence"/>
</dbReference>
<feature type="compositionally biased region" description="Low complexity" evidence="1">
    <location>
        <begin position="404"/>
        <end position="416"/>
    </location>
</feature>
<dbReference type="OrthoDB" id="536881at2759"/>
<feature type="region of interest" description="Disordered" evidence="1">
    <location>
        <begin position="455"/>
        <end position="502"/>
    </location>
</feature>
<proteinExistence type="predicted"/>
<organism evidence="3 4">
    <name type="scientific">Lineolata rhizophorae</name>
    <dbReference type="NCBI Taxonomy" id="578093"/>
    <lineage>
        <taxon>Eukaryota</taxon>
        <taxon>Fungi</taxon>
        <taxon>Dikarya</taxon>
        <taxon>Ascomycota</taxon>
        <taxon>Pezizomycotina</taxon>
        <taxon>Dothideomycetes</taxon>
        <taxon>Dothideomycetes incertae sedis</taxon>
        <taxon>Lineolatales</taxon>
        <taxon>Lineolataceae</taxon>
        <taxon>Lineolata</taxon>
    </lineage>
</organism>
<evidence type="ECO:0000313" key="4">
    <source>
        <dbReference type="Proteomes" id="UP000799766"/>
    </source>
</evidence>
<keyword evidence="2" id="KW-0472">Membrane</keyword>
<feature type="transmembrane region" description="Helical" evidence="2">
    <location>
        <begin position="428"/>
        <end position="451"/>
    </location>
</feature>
<name>A0A6A6NZ62_9PEZI</name>
<feature type="compositionally biased region" description="Basic and acidic residues" evidence="1">
    <location>
        <begin position="492"/>
        <end position="502"/>
    </location>
</feature>
<evidence type="ECO:0000256" key="1">
    <source>
        <dbReference type="SAM" id="MobiDB-lite"/>
    </source>
</evidence>
<dbReference type="SUPFAM" id="SSF52058">
    <property type="entry name" value="L domain-like"/>
    <property type="match status" value="1"/>
</dbReference>
<protein>
    <submittedName>
        <fullName evidence="3">Uncharacterized protein</fullName>
    </submittedName>
</protein>
<keyword evidence="4" id="KW-1185">Reference proteome</keyword>
<keyword evidence="2" id="KW-1133">Transmembrane helix</keyword>
<feature type="compositionally biased region" description="Basic and acidic residues" evidence="1">
    <location>
        <begin position="470"/>
        <end position="483"/>
    </location>
</feature>
<sequence length="533" mass="56071">MVDDGTPLQDFTPEPLPRLWYSHGVKGDVMRWVLLAIVYLAALVQLVSADCGTASSDYIISSSDDVSPLTSCVTYTGSIVVAPPTHPGGPAPTAQISEWTLDIGLDGIEEVGGFAIRGAVGYNTTIRSDSLQRIGDGFDIDGFSGLVENSTVDFPQLTRVGSINFTNIGDNTYFSFPAGITAGGNVTFSNIDTDSLYWINIIEVGNTLLCEGAENSSGAFTSLSWPLKRAYAISIIGYSHFNVTLNQLENVTDSLSFDNVTAVSVPVLKGVGRLFSLTHTGLVDFAAGQLSSVGHGGIIVDDNPNLEDVSFPALEEVGSIEVLRNPNLDSINFNETRTMNGSVYMEGNFSTASMPSVEHVDGTFYLVSDNPSMNCSAFAALVPSAVLDSSVHACEVNLTSYNAVGSSASSSPSSSGGSSGGLSTGAKAGVGVGVSLGALALVGLGCVLYRLGQRQGKDKRGNGNDDDDNEKSKELEAERRAELPDGEDPTEVEGRAKFELPADKEVYELPSEQGVVEVESPGVEKGRIMELPA</sequence>
<feature type="region of interest" description="Disordered" evidence="1">
    <location>
        <begin position="404"/>
        <end position="423"/>
    </location>
</feature>
<dbReference type="AlphaFoldDB" id="A0A6A6NZ62"/>
<reference evidence="3" key="1">
    <citation type="journal article" date="2020" name="Stud. Mycol.">
        <title>101 Dothideomycetes genomes: a test case for predicting lifestyles and emergence of pathogens.</title>
        <authorList>
            <person name="Haridas S."/>
            <person name="Albert R."/>
            <person name="Binder M."/>
            <person name="Bloem J."/>
            <person name="Labutti K."/>
            <person name="Salamov A."/>
            <person name="Andreopoulos B."/>
            <person name="Baker S."/>
            <person name="Barry K."/>
            <person name="Bills G."/>
            <person name="Bluhm B."/>
            <person name="Cannon C."/>
            <person name="Castanera R."/>
            <person name="Culley D."/>
            <person name="Daum C."/>
            <person name="Ezra D."/>
            <person name="Gonzalez J."/>
            <person name="Henrissat B."/>
            <person name="Kuo A."/>
            <person name="Liang C."/>
            <person name="Lipzen A."/>
            <person name="Lutzoni F."/>
            <person name="Magnuson J."/>
            <person name="Mondo S."/>
            <person name="Nolan M."/>
            <person name="Ohm R."/>
            <person name="Pangilinan J."/>
            <person name="Park H.-J."/>
            <person name="Ramirez L."/>
            <person name="Alfaro M."/>
            <person name="Sun H."/>
            <person name="Tritt A."/>
            <person name="Yoshinaga Y."/>
            <person name="Zwiers L.-H."/>
            <person name="Turgeon B."/>
            <person name="Goodwin S."/>
            <person name="Spatafora J."/>
            <person name="Crous P."/>
            <person name="Grigoriev I."/>
        </authorList>
    </citation>
    <scope>NUCLEOTIDE SEQUENCE</scope>
    <source>
        <strain evidence="3">ATCC 16933</strain>
    </source>
</reference>
<gene>
    <name evidence="3" type="ORF">BDY21DRAFT_379396</name>
</gene>
<dbReference type="EMBL" id="MU001681">
    <property type="protein sequence ID" value="KAF2457035.1"/>
    <property type="molecule type" value="Genomic_DNA"/>
</dbReference>
<evidence type="ECO:0000313" key="3">
    <source>
        <dbReference type="EMBL" id="KAF2457035.1"/>
    </source>
</evidence>
<accession>A0A6A6NZ62</accession>
<keyword evidence="2" id="KW-0812">Transmembrane</keyword>
<evidence type="ECO:0000256" key="2">
    <source>
        <dbReference type="SAM" id="Phobius"/>
    </source>
</evidence>